<evidence type="ECO:0000259" key="1">
    <source>
        <dbReference type="PROSITE" id="PS51278"/>
    </source>
</evidence>
<name>A0A1A6DYP9_9BURK</name>
<evidence type="ECO:0000313" key="2">
    <source>
        <dbReference type="EMBL" id="OBS31904.1"/>
    </source>
</evidence>
<dbReference type="EMBL" id="LZDH01000005">
    <property type="protein sequence ID" value="OBS31904.1"/>
    <property type="molecule type" value="Genomic_DNA"/>
</dbReference>
<accession>A0A1A6DYP9</accession>
<evidence type="ECO:0000313" key="3">
    <source>
        <dbReference type="Proteomes" id="UP000091969"/>
    </source>
</evidence>
<dbReference type="RefSeq" id="WP_068606478.1">
    <property type="nucleotide sequence ID" value="NZ_LZDH01000005.1"/>
</dbReference>
<dbReference type="SUPFAM" id="SSF56235">
    <property type="entry name" value="N-terminal nucleophile aminohydrolases (Ntn hydrolases)"/>
    <property type="match status" value="1"/>
</dbReference>
<proteinExistence type="predicted"/>
<dbReference type="AlphaFoldDB" id="A0A1A6DYP9"/>
<dbReference type="PROSITE" id="PS51278">
    <property type="entry name" value="GATASE_TYPE_2"/>
    <property type="match status" value="1"/>
</dbReference>
<dbReference type="Proteomes" id="UP000091969">
    <property type="component" value="Unassembled WGS sequence"/>
</dbReference>
<reference evidence="2 3" key="1">
    <citation type="submission" date="2016-06" db="EMBL/GenBank/DDBJ databases">
        <title>Genome sequence of Tepidimonas fonticaldi PL17.</title>
        <authorList>
            <person name="Pinnaka A.K."/>
        </authorList>
    </citation>
    <scope>NUCLEOTIDE SEQUENCE [LARGE SCALE GENOMIC DNA]</scope>
    <source>
        <strain evidence="2 3">PL17</strain>
    </source>
</reference>
<dbReference type="InterPro" id="IPR029055">
    <property type="entry name" value="Ntn_hydrolases_N"/>
</dbReference>
<dbReference type="InterPro" id="IPR017932">
    <property type="entry name" value="GATase_2_dom"/>
</dbReference>
<sequence length="86" mass="10023">MCGLTGFWHPEGCPPDEAAATVRRMADTLTHRGPDDARVWVDEAAGLALGHRLREERLYGRRNWQYHLWDVLMWEAWRRHAGEGVR</sequence>
<feature type="domain" description="Glutamine amidotransferase type-2" evidence="1">
    <location>
        <begin position="2"/>
        <end position="86"/>
    </location>
</feature>
<dbReference type="Gene3D" id="3.60.20.10">
    <property type="entry name" value="Glutamine Phosphoribosylpyrophosphate, subunit 1, domain 1"/>
    <property type="match status" value="1"/>
</dbReference>
<protein>
    <recommendedName>
        <fullName evidence="1">Glutamine amidotransferase type-2 domain-containing protein</fullName>
    </recommendedName>
</protein>
<gene>
    <name evidence="2" type="ORF">A9O67_11325</name>
</gene>
<dbReference type="OrthoDB" id="9763290at2"/>
<organism evidence="2 3">
    <name type="scientific">Tepidimonas fonticaldi</name>
    <dbReference type="NCBI Taxonomy" id="1101373"/>
    <lineage>
        <taxon>Bacteria</taxon>
        <taxon>Pseudomonadati</taxon>
        <taxon>Pseudomonadota</taxon>
        <taxon>Betaproteobacteria</taxon>
        <taxon>Burkholderiales</taxon>
        <taxon>Tepidimonas</taxon>
    </lineage>
</organism>
<keyword evidence="3" id="KW-1185">Reference proteome</keyword>
<dbReference type="STRING" id="1101373.A9O67_11325"/>
<comment type="caution">
    <text evidence="2">The sequence shown here is derived from an EMBL/GenBank/DDBJ whole genome shotgun (WGS) entry which is preliminary data.</text>
</comment>